<accession>A0A9W7T4U5</accession>
<dbReference type="AlphaFoldDB" id="A0A9W7T4U5"/>
<name>A0A9W7T4U5_TRIRA</name>
<proteinExistence type="predicted"/>
<protein>
    <submittedName>
        <fullName evidence="2">Uncharacterized protein</fullName>
    </submittedName>
</protein>
<sequence>MPLCIMEQVFLAHSLIGGVLLVTMMIFARAALRSSRTQAVVVMKTLSTVVE</sequence>
<keyword evidence="3" id="KW-1185">Reference proteome</keyword>
<evidence type="ECO:0000313" key="2">
    <source>
        <dbReference type="EMBL" id="KAI7790331.1"/>
    </source>
</evidence>
<feature type="transmembrane region" description="Helical" evidence="1">
    <location>
        <begin position="12"/>
        <end position="32"/>
    </location>
</feature>
<evidence type="ECO:0000256" key="1">
    <source>
        <dbReference type="SAM" id="Phobius"/>
    </source>
</evidence>
<keyword evidence="1" id="KW-0472">Membrane</keyword>
<evidence type="ECO:0000313" key="3">
    <source>
        <dbReference type="Proteomes" id="UP001059041"/>
    </source>
</evidence>
<keyword evidence="1" id="KW-0812">Transmembrane</keyword>
<comment type="caution">
    <text evidence="2">The sequence shown here is derived from an EMBL/GenBank/DDBJ whole genome shotgun (WGS) entry which is preliminary data.</text>
</comment>
<gene>
    <name evidence="2" type="ORF">IRJ41_001970</name>
</gene>
<dbReference type="Proteomes" id="UP001059041">
    <property type="component" value="Unassembled WGS sequence"/>
</dbReference>
<reference evidence="2" key="1">
    <citation type="submission" date="2021-02" db="EMBL/GenBank/DDBJ databases">
        <title>Comparative genomics reveals that relaxation of natural selection precedes convergent phenotypic evolution of cavefish.</title>
        <authorList>
            <person name="Peng Z."/>
        </authorList>
    </citation>
    <scope>NUCLEOTIDE SEQUENCE</scope>
    <source>
        <tissue evidence="2">Muscle</tissue>
    </source>
</reference>
<organism evidence="2 3">
    <name type="scientific">Triplophysa rosa</name>
    <name type="common">Cave loach</name>
    <dbReference type="NCBI Taxonomy" id="992332"/>
    <lineage>
        <taxon>Eukaryota</taxon>
        <taxon>Metazoa</taxon>
        <taxon>Chordata</taxon>
        <taxon>Craniata</taxon>
        <taxon>Vertebrata</taxon>
        <taxon>Euteleostomi</taxon>
        <taxon>Actinopterygii</taxon>
        <taxon>Neopterygii</taxon>
        <taxon>Teleostei</taxon>
        <taxon>Ostariophysi</taxon>
        <taxon>Cypriniformes</taxon>
        <taxon>Nemacheilidae</taxon>
        <taxon>Triplophysa</taxon>
    </lineage>
</organism>
<dbReference type="EMBL" id="JAFHDT010000162">
    <property type="protein sequence ID" value="KAI7790331.1"/>
    <property type="molecule type" value="Genomic_DNA"/>
</dbReference>
<keyword evidence="1" id="KW-1133">Transmembrane helix</keyword>